<evidence type="ECO:0000313" key="3">
    <source>
        <dbReference type="Proteomes" id="UP000294545"/>
    </source>
</evidence>
<dbReference type="PIRSF" id="PIRSF018688">
    <property type="entry name" value="UCP018688"/>
    <property type="match status" value="1"/>
</dbReference>
<protein>
    <recommendedName>
        <fullName evidence="1">Phosphatidylglycerol lysyltransferase C-terminal domain-containing protein</fullName>
    </recommendedName>
</protein>
<dbReference type="InterPro" id="IPR016181">
    <property type="entry name" value="Acyl_CoA_acyltransferase"/>
</dbReference>
<dbReference type="PANTHER" id="PTHR41373">
    <property type="entry name" value="DUF2156 DOMAIN-CONTAINING PROTEIN"/>
    <property type="match status" value="1"/>
</dbReference>
<dbReference type="Proteomes" id="UP000294545">
    <property type="component" value="Unassembled WGS sequence"/>
</dbReference>
<dbReference type="AlphaFoldDB" id="A0A4R1N1N9"/>
<accession>A0A4R1N1N9</accession>
<evidence type="ECO:0000313" key="2">
    <source>
        <dbReference type="EMBL" id="TCK98832.1"/>
    </source>
</evidence>
<dbReference type="OrthoDB" id="9765580at2"/>
<dbReference type="InterPro" id="IPR016732">
    <property type="entry name" value="UCP018688"/>
</dbReference>
<reference evidence="2 3" key="1">
    <citation type="submission" date="2019-03" db="EMBL/GenBank/DDBJ databases">
        <title>Genomic Encyclopedia of Type Strains, Phase IV (KMG-IV): sequencing the most valuable type-strain genomes for metagenomic binning, comparative biology and taxonomic classification.</title>
        <authorList>
            <person name="Goeker M."/>
        </authorList>
    </citation>
    <scope>NUCLEOTIDE SEQUENCE [LARGE SCALE GENOMIC DNA]</scope>
    <source>
        <strain evidence="2 3">DSM 24176</strain>
    </source>
</reference>
<dbReference type="EMBL" id="SMGQ01000011">
    <property type="protein sequence ID" value="TCK98832.1"/>
    <property type="molecule type" value="Genomic_DNA"/>
</dbReference>
<dbReference type="PANTHER" id="PTHR41373:SF1">
    <property type="entry name" value="PHOSPHATIDYLGLYCEROL LYSYLTRANSFERASE C-TERMINAL DOMAIN-CONTAINING PROTEIN"/>
    <property type="match status" value="1"/>
</dbReference>
<name>A0A4R1N1N9_9FIRM</name>
<evidence type="ECO:0000259" key="1">
    <source>
        <dbReference type="Pfam" id="PF09924"/>
    </source>
</evidence>
<organism evidence="2 3">
    <name type="scientific">Natranaerovirga hydrolytica</name>
    <dbReference type="NCBI Taxonomy" id="680378"/>
    <lineage>
        <taxon>Bacteria</taxon>
        <taxon>Bacillati</taxon>
        <taxon>Bacillota</taxon>
        <taxon>Clostridia</taxon>
        <taxon>Lachnospirales</taxon>
        <taxon>Natranaerovirgaceae</taxon>
        <taxon>Natranaerovirga</taxon>
    </lineage>
</organism>
<keyword evidence="3" id="KW-1185">Reference proteome</keyword>
<dbReference type="InterPro" id="IPR024320">
    <property type="entry name" value="LPG_synthase_C"/>
</dbReference>
<gene>
    <name evidence="2" type="ORF">EDC19_1274</name>
</gene>
<sequence length="301" mass="35881">MEVEFKDLTLDDKEIINSYLSLSNSESCEYNFNTMYIWNSSFKTKYYATDEFLVFLNEHNGEYYTIMPLCSEENHIKAFEFIYKVFNEQLNKKLVMYAVDENFSKSIKKEYKDKFNIKKDKDNFDYIYDGENLRRLKGKKFNKKRNHVNGFLRDYKDNYEYRRLTSNDLDEVNECLEQWNDNKDENLSKRLKTEAIGISNIIKNIEKLDVKASGVWIDNKLEAFTIGSYGNTTEQAIIHIEKANANIRGLYNFINQLFLLKEYTEVDTVNREDDLGIPGIRKAKMSYRPIRFVRKYNIIEI</sequence>
<dbReference type="RefSeq" id="WP_132281975.1">
    <property type="nucleotide sequence ID" value="NZ_SMGQ01000011.1"/>
</dbReference>
<proteinExistence type="predicted"/>
<feature type="domain" description="Phosphatidylglycerol lysyltransferase C-terminal" evidence="1">
    <location>
        <begin position="23"/>
        <end position="297"/>
    </location>
</feature>
<dbReference type="SUPFAM" id="SSF55729">
    <property type="entry name" value="Acyl-CoA N-acyltransferases (Nat)"/>
    <property type="match status" value="2"/>
</dbReference>
<dbReference type="Gene3D" id="3.40.630.30">
    <property type="match status" value="1"/>
</dbReference>
<dbReference type="Pfam" id="PF09924">
    <property type="entry name" value="LPG_synthase_C"/>
    <property type="match status" value="1"/>
</dbReference>
<comment type="caution">
    <text evidence="2">The sequence shown here is derived from an EMBL/GenBank/DDBJ whole genome shotgun (WGS) entry which is preliminary data.</text>
</comment>